<gene>
    <name evidence="1" type="ORF">OIU84_024446</name>
</gene>
<proteinExistence type="predicted"/>
<dbReference type="EMBL" id="JAPFFJ010000006">
    <property type="protein sequence ID" value="KAJ6423488.1"/>
    <property type="molecule type" value="Genomic_DNA"/>
</dbReference>
<organism evidence="1 2">
    <name type="scientific">Salix udensis</name>
    <dbReference type="NCBI Taxonomy" id="889485"/>
    <lineage>
        <taxon>Eukaryota</taxon>
        <taxon>Viridiplantae</taxon>
        <taxon>Streptophyta</taxon>
        <taxon>Embryophyta</taxon>
        <taxon>Tracheophyta</taxon>
        <taxon>Spermatophyta</taxon>
        <taxon>Magnoliopsida</taxon>
        <taxon>eudicotyledons</taxon>
        <taxon>Gunneridae</taxon>
        <taxon>Pentapetalae</taxon>
        <taxon>rosids</taxon>
        <taxon>fabids</taxon>
        <taxon>Malpighiales</taxon>
        <taxon>Salicaceae</taxon>
        <taxon>Saliceae</taxon>
        <taxon>Salix</taxon>
    </lineage>
</organism>
<protein>
    <submittedName>
        <fullName evidence="1">Uncharacterized protein</fullName>
    </submittedName>
</protein>
<accession>A0AAD6KHF1</accession>
<name>A0AAD6KHF1_9ROSI</name>
<dbReference type="AlphaFoldDB" id="A0AAD6KHF1"/>
<comment type="caution">
    <text evidence="1">The sequence shown here is derived from an EMBL/GenBank/DDBJ whole genome shotgun (WGS) entry which is preliminary data.</text>
</comment>
<keyword evidence="2" id="KW-1185">Reference proteome</keyword>
<evidence type="ECO:0000313" key="2">
    <source>
        <dbReference type="Proteomes" id="UP001162972"/>
    </source>
</evidence>
<evidence type="ECO:0000313" key="1">
    <source>
        <dbReference type="EMBL" id="KAJ6423488.1"/>
    </source>
</evidence>
<sequence length="94" mass="10871">MEQGRRNKRTNIKPVCDLYLITFNKLPQYLLLISLGVSSDLHTSSLGAHQNCRGARRRHHPSLQLDSLETKETKFTGLFLLERLEVLVNDRHCK</sequence>
<dbReference type="Proteomes" id="UP001162972">
    <property type="component" value="Chromosome 16"/>
</dbReference>
<reference evidence="1 2" key="1">
    <citation type="journal article" date="2023" name="Int. J. Mol. Sci.">
        <title>De Novo Assembly and Annotation of 11 Diverse Shrub Willow (Salix) Genomes Reveals Novel Gene Organization in Sex-Linked Regions.</title>
        <authorList>
            <person name="Hyden B."/>
            <person name="Feng K."/>
            <person name="Yates T.B."/>
            <person name="Jawdy S."/>
            <person name="Cereghino C."/>
            <person name="Smart L.B."/>
            <person name="Muchero W."/>
        </authorList>
    </citation>
    <scope>NUCLEOTIDE SEQUENCE [LARGE SCALE GENOMIC DNA]</scope>
    <source>
        <tissue evidence="1">Shoot tip</tissue>
    </source>
</reference>